<feature type="region of interest" description="Disordered" evidence="1">
    <location>
        <begin position="101"/>
        <end position="128"/>
    </location>
</feature>
<protein>
    <submittedName>
        <fullName evidence="2">Uncharacterized protein</fullName>
    </submittedName>
</protein>
<dbReference type="Proteomes" id="UP000624244">
    <property type="component" value="Unassembled WGS sequence"/>
</dbReference>
<proteinExistence type="predicted"/>
<evidence type="ECO:0000313" key="2">
    <source>
        <dbReference type="EMBL" id="KAF5854287.1"/>
    </source>
</evidence>
<dbReference type="EMBL" id="WNKQ01000001">
    <property type="protein sequence ID" value="KAF5854287.1"/>
    <property type="molecule type" value="Genomic_DNA"/>
</dbReference>
<feature type="compositionally biased region" description="Polar residues" evidence="1">
    <location>
        <begin position="118"/>
        <end position="128"/>
    </location>
</feature>
<comment type="caution">
    <text evidence="2">The sequence shown here is derived from an EMBL/GenBank/DDBJ whole genome shotgun (WGS) entry which is preliminary data.</text>
</comment>
<accession>A0A8H5ZRF6</accession>
<sequence>MRWRGVERERVQSEWQLEMTPHAGHAEDALPVVLAWRREHVMERVVCSGSSLHCCGVRRTDEMSMRAAMRVLRWVWCGRAWKFLRVSPSSSHRLLAMSMSAPDTKASTLPRKRPPTPGSLSRTHTGPVLTSTCPSIHSSIHSSIHPYTTTLSPTHPQHRRQRHHIRPTRRACFGPDRPSHAVPGLCPRVALPALNTNLNPPPNPRRPFCYPRPARQPIAPLQSAAIPTLPASATPDFSLTTLPSPYPCPPL</sequence>
<gene>
    <name evidence="2" type="ORF">GGP41_007033</name>
</gene>
<name>A0A8H5ZRF6_COCSA</name>
<dbReference type="AlphaFoldDB" id="A0A8H5ZRF6"/>
<reference evidence="2" key="1">
    <citation type="submission" date="2019-11" db="EMBL/GenBank/DDBJ databases">
        <title>Bipolaris sorokiniana Genome sequencing.</title>
        <authorList>
            <person name="Wang H."/>
        </authorList>
    </citation>
    <scope>NUCLEOTIDE SEQUENCE</scope>
</reference>
<evidence type="ECO:0000313" key="3">
    <source>
        <dbReference type="Proteomes" id="UP000624244"/>
    </source>
</evidence>
<evidence type="ECO:0000256" key="1">
    <source>
        <dbReference type="SAM" id="MobiDB-lite"/>
    </source>
</evidence>
<organism evidence="2 3">
    <name type="scientific">Cochliobolus sativus</name>
    <name type="common">Common root rot and spot blotch fungus</name>
    <name type="synonym">Bipolaris sorokiniana</name>
    <dbReference type="NCBI Taxonomy" id="45130"/>
    <lineage>
        <taxon>Eukaryota</taxon>
        <taxon>Fungi</taxon>
        <taxon>Dikarya</taxon>
        <taxon>Ascomycota</taxon>
        <taxon>Pezizomycotina</taxon>
        <taxon>Dothideomycetes</taxon>
        <taxon>Pleosporomycetidae</taxon>
        <taxon>Pleosporales</taxon>
        <taxon>Pleosporineae</taxon>
        <taxon>Pleosporaceae</taxon>
        <taxon>Bipolaris</taxon>
    </lineage>
</organism>